<dbReference type="InterPro" id="IPR001670">
    <property type="entry name" value="ADH_Fe/GldA"/>
</dbReference>
<dbReference type="CDD" id="cd08182">
    <property type="entry name" value="HEPD"/>
    <property type="match status" value="1"/>
</dbReference>
<evidence type="ECO:0000313" key="5">
    <source>
        <dbReference type="Proteomes" id="UP000660611"/>
    </source>
</evidence>
<name>A0A919PJQ3_9ACTN</name>
<evidence type="ECO:0000259" key="2">
    <source>
        <dbReference type="Pfam" id="PF00465"/>
    </source>
</evidence>
<dbReference type="Proteomes" id="UP000660611">
    <property type="component" value="Unassembled WGS sequence"/>
</dbReference>
<dbReference type="Pfam" id="PF25137">
    <property type="entry name" value="ADH_Fe_C"/>
    <property type="match status" value="1"/>
</dbReference>
<dbReference type="GO" id="GO:0017000">
    <property type="term" value="P:antibiotic biosynthetic process"/>
    <property type="evidence" value="ECO:0007669"/>
    <property type="project" value="InterPro"/>
</dbReference>
<dbReference type="PANTHER" id="PTHR11496">
    <property type="entry name" value="ALCOHOL DEHYDROGENASE"/>
    <property type="match status" value="1"/>
</dbReference>
<comment type="caution">
    <text evidence="4">The sequence shown here is derived from an EMBL/GenBank/DDBJ whole genome shotgun (WGS) entry which is preliminary data.</text>
</comment>
<keyword evidence="1" id="KW-0560">Oxidoreductase</keyword>
<feature type="domain" description="Fe-containing alcohol dehydrogenase-like C-terminal" evidence="3">
    <location>
        <begin position="165"/>
        <end position="339"/>
    </location>
</feature>
<proteinExistence type="predicted"/>
<reference evidence="4" key="1">
    <citation type="submission" date="2021-01" db="EMBL/GenBank/DDBJ databases">
        <title>Whole genome shotgun sequence of Dactylosporangium siamense NBRC 106093.</title>
        <authorList>
            <person name="Komaki H."/>
            <person name="Tamura T."/>
        </authorList>
    </citation>
    <scope>NUCLEOTIDE SEQUENCE</scope>
    <source>
        <strain evidence="4">NBRC 106093</strain>
    </source>
</reference>
<accession>A0A919PJQ3</accession>
<dbReference type="InterPro" id="IPR056798">
    <property type="entry name" value="ADH_Fe_C"/>
</dbReference>
<dbReference type="GO" id="GO:0004022">
    <property type="term" value="F:alcohol dehydrogenase (NAD+) activity"/>
    <property type="evidence" value="ECO:0007669"/>
    <property type="project" value="TreeGrafter"/>
</dbReference>
<dbReference type="InterPro" id="IPR039697">
    <property type="entry name" value="Alcohol_dehydrogenase_Fe"/>
</dbReference>
<dbReference type="InterPro" id="IPR035873">
    <property type="entry name" value="PhpC"/>
</dbReference>
<evidence type="ECO:0000256" key="1">
    <source>
        <dbReference type="ARBA" id="ARBA00023002"/>
    </source>
</evidence>
<dbReference type="GO" id="GO:0046872">
    <property type="term" value="F:metal ion binding"/>
    <property type="evidence" value="ECO:0007669"/>
    <property type="project" value="InterPro"/>
</dbReference>
<dbReference type="Gene3D" id="1.20.1090.10">
    <property type="entry name" value="Dehydroquinate synthase-like - alpha domain"/>
    <property type="match status" value="1"/>
</dbReference>
<keyword evidence="5" id="KW-1185">Reference proteome</keyword>
<organism evidence="4 5">
    <name type="scientific">Dactylosporangium siamense</name>
    <dbReference type="NCBI Taxonomy" id="685454"/>
    <lineage>
        <taxon>Bacteria</taxon>
        <taxon>Bacillati</taxon>
        <taxon>Actinomycetota</taxon>
        <taxon>Actinomycetes</taxon>
        <taxon>Micromonosporales</taxon>
        <taxon>Micromonosporaceae</taxon>
        <taxon>Dactylosporangium</taxon>
    </lineage>
</organism>
<sequence length="359" mass="37306">MSRLPELVDAWAPQRILAVGGRTALARADAAGRLAARQVTWFSDFTPNPRLPEVLRGCALADAVRPDLILGIGGGSAMDVAKMVRGLPAEPAAAHEVLAGRRPPLSRAPLVLVPTTAGSGSEVTGFATVYVDGVKHSLDHPSTHAELSIVDSALTGSCPDDVTYAGALDALAHAVESTWSLRSTTPSRALAGAAMSALVAVLGRTPAPSLSASDREALSTAATTAGLAIDRTRTTAGHAFAYPLTARFGVRHGVACALSLVWLLPLTAERLGRDCQDPRGERFVRRRLDEIETTLAGAGGMAGVLARTGVSPWLADHGVTEAHLPGLVDAALGSGRATNGPVRLEPKVALHTLRARLRR</sequence>
<dbReference type="EMBL" id="BONQ01000050">
    <property type="protein sequence ID" value="GIG45209.1"/>
    <property type="molecule type" value="Genomic_DNA"/>
</dbReference>
<dbReference type="Gene3D" id="3.40.50.1970">
    <property type="match status" value="1"/>
</dbReference>
<feature type="domain" description="Alcohol dehydrogenase iron-type/glycerol dehydrogenase GldA" evidence="2">
    <location>
        <begin position="2"/>
        <end position="151"/>
    </location>
</feature>
<dbReference type="Pfam" id="PF00465">
    <property type="entry name" value="Fe-ADH"/>
    <property type="match status" value="1"/>
</dbReference>
<evidence type="ECO:0000259" key="3">
    <source>
        <dbReference type="Pfam" id="PF25137"/>
    </source>
</evidence>
<gene>
    <name evidence="4" type="ORF">Dsi01nite_032500</name>
</gene>
<dbReference type="AlphaFoldDB" id="A0A919PJQ3"/>
<evidence type="ECO:0000313" key="4">
    <source>
        <dbReference type="EMBL" id="GIG45209.1"/>
    </source>
</evidence>
<protein>
    <recommendedName>
        <fullName evidence="6">Iron-containing alcohol dehydrogenase</fullName>
    </recommendedName>
</protein>
<dbReference type="PANTHER" id="PTHR11496:SF103">
    <property type="entry name" value="DEHYDROGENASE, PUTATIVE-RELATED"/>
    <property type="match status" value="1"/>
</dbReference>
<dbReference type="SUPFAM" id="SSF56796">
    <property type="entry name" value="Dehydroquinate synthase-like"/>
    <property type="match status" value="1"/>
</dbReference>
<evidence type="ECO:0008006" key="6">
    <source>
        <dbReference type="Google" id="ProtNLM"/>
    </source>
</evidence>